<feature type="transmembrane region" description="Helical" evidence="1">
    <location>
        <begin position="49"/>
        <end position="67"/>
    </location>
</feature>
<gene>
    <name evidence="2" type="ORF">SAMN05216283_10547</name>
</gene>
<evidence type="ECO:0000313" key="2">
    <source>
        <dbReference type="EMBL" id="SFF35562.1"/>
    </source>
</evidence>
<keyword evidence="1" id="KW-0812">Transmembrane</keyword>
<sequence>MKATDKQFKNLMKSYQPEKAPANFTMDVMNRLYAETSKISEYKPVLNKWVLRVFAVLVGSFITYAMFATGGTAAGESLPGAEQVKSLVSQVDLSGVAVAGHKMAGLFGSLPPVVVAIFLSATFLLLLDQFFLKRKKQVADQ</sequence>
<keyword evidence="3" id="KW-1185">Reference proteome</keyword>
<dbReference type="EMBL" id="FONW01000005">
    <property type="protein sequence ID" value="SFF35562.1"/>
    <property type="molecule type" value="Genomic_DNA"/>
</dbReference>
<accession>A0A1I2HZZ8</accession>
<proteinExistence type="predicted"/>
<dbReference type="RefSeq" id="WP_093919965.1">
    <property type="nucleotide sequence ID" value="NZ_FONW01000005.1"/>
</dbReference>
<dbReference type="Proteomes" id="UP000198964">
    <property type="component" value="Unassembled WGS sequence"/>
</dbReference>
<keyword evidence="1" id="KW-0472">Membrane</keyword>
<dbReference type="STRING" id="655355.SAMN05216283_10547"/>
<reference evidence="2 3" key="1">
    <citation type="submission" date="2016-10" db="EMBL/GenBank/DDBJ databases">
        <authorList>
            <person name="de Groot N.N."/>
        </authorList>
    </citation>
    <scope>NUCLEOTIDE SEQUENCE [LARGE SCALE GENOMIC DNA]</scope>
    <source>
        <strain evidence="2 3">CGMCC 1.9156</strain>
    </source>
</reference>
<protein>
    <submittedName>
        <fullName evidence="2">Uncharacterized protein</fullName>
    </submittedName>
</protein>
<organism evidence="2 3">
    <name type="scientific">Sunxiuqinia elliptica</name>
    <dbReference type="NCBI Taxonomy" id="655355"/>
    <lineage>
        <taxon>Bacteria</taxon>
        <taxon>Pseudomonadati</taxon>
        <taxon>Bacteroidota</taxon>
        <taxon>Bacteroidia</taxon>
        <taxon>Marinilabiliales</taxon>
        <taxon>Prolixibacteraceae</taxon>
        <taxon>Sunxiuqinia</taxon>
    </lineage>
</organism>
<feature type="transmembrane region" description="Helical" evidence="1">
    <location>
        <begin position="103"/>
        <end position="127"/>
    </location>
</feature>
<evidence type="ECO:0000256" key="1">
    <source>
        <dbReference type="SAM" id="Phobius"/>
    </source>
</evidence>
<dbReference type="AlphaFoldDB" id="A0A1I2HZZ8"/>
<evidence type="ECO:0000313" key="3">
    <source>
        <dbReference type="Proteomes" id="UP000198964"/>
    </source>
</evidence>
<keyword evidence="1" id="KW-1133">Transmembrane helix</keyword>
<name>A0A1I2HZZ8_9BACT</name>